<sequence>MAASAAVDKPRSSFVLKLHQLLSAQQHPDYLHWLNNDTFAITSIDSQARVALAPQWDFRSLSSFIRQLSYYSFKRLSDRRRSAERRSSLPAFIVFTHPSGCFVRDDQNKAMAIQRKLRARKPTTKRKKNAADANTNSSAMQDQDFQDGSASPEERGFDYDEEQQPTKTQAGLANYQLPAWNALEARGRTIRSSPRPIPGASMQQVPEYDGHSPYNTGYPSPVSAPSTSTFFPPAQQSAYYAAPGPSPNEAIYYYAAAPQQQTAYGGSHGPFAAYASNELPPLRTVTSGLVVPPSPPPEQYVATYSPQHTVPAVYQSQARLDDEEKTPSPVAVHATLPVADSYKSHAPLYYSTSPTQGAPLQANQQPHLVSNSYYAGLTHQPHPSVAQSHLAQQLTEVKPFYHLAGENGVAYASAPLGAVSRA</sequence>
<feature type="region of interest" description="Disordered" evidence="5">
    <location>
        <begin position="190"/>
        <end position="229"/>
    </location>
</feature>
<feature type="compositionally biased region" description="Polar residues" evidence="5">
    <location>
        <begin position="132"/>
        <end position="149"/>
    </location>
</feature>
<name>A0AAV5GL51_9BASI</name>
<evidence type="ECO:0000313" key="8">
    <source>
        <dbReference type="Proteomes" id="UP001342314"/>
    </source>
</evidence>
<feature type="domain" description="HSF-type DNA-binding" evidence="6">
    <location>
        <begin position="10"/>
        <end position="116"/>
    </location>
</feature>
<gene>
    <name evidence="7" type="ORF">Rhopal_003592-T1</name>
</gene>
<dbReference type="GO" id="GO:0003700">
    <property type="term" value="F:DNA-binding transcription factor activity"/>
    <property type="evidence" value="ECO:0007669"/>
    <property type="project" value="InterPro"/>
</dbReference>
<evidence type="ECO:0000256" key="1">
    <source>
        <dbReference type="ARBA" id="ARBA00004123"/>
    </source>
</evidence>
<evidence type="ECO:0000256" key="4">
    <source>
        <dbReference type="RuleBase" id="RU004020"/>
    </source>
</evidence>
<dbReference type="SUPFAM" id="SSF46785">
    <property type="entry name" value="Winged helix' DNA-binding domain"/>
    <property type="match status" value="1"/>
</dbReference>
<comment type="similarity">
    <text evidence="4">Belongs to the HSF family.</text>
</comment>
<dbReference type="GO" id="GO:0043565">
    <property type="term" value="F:sequence-specific DNA binding"/>
    <property type="evidence" value="ECO:0007669"/>
    <property type="project" value="InterPro"/>
</dbReference>
<dbReference type="InterPro" id="IPR036388">
    <property type="entry name" value="WH-like_DNA-bd_sf"/>
</dbReference>
<reference evidence="7 8" key="1">
    <citation type="submission" date="2021-12" db="EMBL/GenBank/DDBJ databases">
        <title>High titer production of polyol ester of fatty acids by Rhodotorula paludigena BS15 towards product separation-free biomass refinery.</title>
        <authorList>
            <person name="Mano J."/>
            <person name="Ono H."/>
            <person name="Tanaka T."/>
            <person name="Naito K."/>
            <person name="Sushida H."/>
            <person name="Ike M."/>
            <person name="Tokuyasu K."/>
            <person name="Kitaoka M."/>
        </authorList>
    </citation>
    <scope>NUCLEOTIDE SEQUENCE [LARGE SCALE GENOMIC DNA]</scope>
    <source>
        <strain evidence="7 8">BS15</strain>
    </source>
</reference>
<feature type="region of interest" description="Disordered" evidence="5">
    <location>
        <begin position="116"/>
        <end position="166"/>
    </location>
</feature>
<feature type="compositionally biased region" description="Polar residues" evidence="5">
    <location>
        <begin position="213"/>
        <end position="229"/>
    </location>
</feature>
<dbReference type="Pfam" id="PF00447">
    <property type="entry name" value="HSF_DNA-bind"/>
    <property type="match status" value="1"/>
</dbReference>
<dbReference type="InterPro" id="IPR000232">
    <property type="entry name" value="HSF_DNA-bd"/>
</dbReference>
<comment type="subcellular location">
    <subcellularLocation>
        <location evidence="1">Nucleus</location>
    </subcellularLocation>
</comment>
<evidence type="ECO:0000256" key="2">
    <source>
        <dbReference type="ARBA" id="ARBA00023125"/>
    </source>
</evidence>
<protein>
    <recommendedName>
        <fullName evidence="6">HSF-type DNA-binding domain-containing protein</fullName>
    </recommendedName>
</protein>
<dbReference type="GO" id="GO:0005634">
    <property type="term" value="C:nucleus"/>
    <property type="evidence" value="ECO:0007669"/>
    <property type="project" value="UniProtKB-SubCell"/>
</dbReference>
<keyword evidence="3" id="KW-0539">Nucleus</keyword>
<organism evidence="7 8">
    <name type="scientific">Rhodotorula paludigena</name>
    <dbReference type="NCBI Taxonomy" id="86838"/>
    <lineage>
        <taxon>Eukaryota</taxon>
        <taxon>Fungi</taxon>
        <taxon>Dikarya</taxon>
        <taxon>Basidiomycota</taxon>
        <taxon>Pucciniomycotina</taxon>
        <taxon>Microbotryomycetes</taxon>
        <taxon>Sporidiobolales</taxon>
        <taxon>Sporidiobolaceae</taxon>
        <taxon>Rhodotorula</taxon>
    </lineage>
</organism>
<accession>A0AAV5GL51</accession>
<comment type="caution">
    <text evidence="7">The sequence shown here is derived from an EMBL/GenBank/DDBJ whole genome shotgun (WGS) entry which is preliminary data.</text>
</comment>
<evidence type="ECO:0000313" key="7">
    <source>
        <dbReference type="EMBL" id="GJN90580.1"/>
    </source>
</evidence>
<dbReference type="SMART" id="SM00415">
    <property type="entry name" value="HSF"/>
    <property type="match status" value="1"/>
</dbReference>
<evidence type="ECO:0000256" key="3">
    <source>
        <dbReference type="ARBA" id="ARBA00023242"/>
    </source>
</evidence>
<evidence type="ECO:0000256" key="5">
    <source>
        <dbReference type="SAM" id="MobiDB-lite"/>
    </source>
</evidence>
<dbReference type="EMBL" id="BQKY01000007">
    <property type="protein sequence ID" value="GJN90580.1"/>
    <property type="molecule type" value="Genomic_DNA"/>
</dbReference>
<keyword evidence="2" id="KW-0238">DNA-binding</keyword>
<feature type="compositionally biased region" description="Basic residues" evidence="5">
    <location>
        <begin position="116"/>
        <end position="128"/>
    </location>
</feature>
<dbReference type="InterPro" id="IPR036390">
    <property type="entry name" value="WH_DNA-bd_sf"/>
</dbReference>
<keyword evidence="8" id="KW-1185">Reference proteome</keyword>
<dbReference type="Gene3D" id="1.10.10.10">
    <property type="entry name" value="Winged helix-like DNA-binding domain superfamily/Winged helix DNA-binding domain"/>
    <property type="match status" value="1"/>
</dbReference>
<evidence type="ECO:0000259" key="6">
    <source>
        <dbReference type="SMART" id="SM00415"/>
    </source>
</evidence>
<dbReference type="AlphaFoldDB" id="A0AAV5GL51"/>
<dbReference type="Proteomes" id="UP001342314">
    <property type="component" value="Unassembled WGS sequence"/>
</dbReference>
<proteinExistence type="inferred from homology"/>